<evidence type="ECO:0000256" key="1">
    <source>
        <dbReference type="ARBA" id="ARBA00003822"/>
    </source>
</evidence>
<feature type="domain" description="Aspartate/ornithine carbamoyltransferase carbamoyl-P binding" evidence="7">
    <location>
        <begin position="9"/>
        <end position="149"/>
    </location>
</feature>
<dbReference type="PRINTS" id="PR00100">
    <property type="entry name" value="AOTCASE"/>
</dbReference>
<dbReference type="EMBL" id="JBHSMT010000026">
    <property type="protein sequence ID" value="MFC5475238.1"/>
    <property type="molecule type" value="Genomic_DNA"/>
</dbReference>
<dbReference type="Proteomes" id="UP001596045">
    <property type="component" value="Unassembled WGS sequence"/>
</dbReference>
<evidence type="ECO:0000259" key="7">
    <source>
        <dbReference type="Pfam" id="PF02729"/>
    </source>
</evidence>
<evidence type="ECO:0000256" key="4">
    <source>
        <dbReference type="ARBA" id="ARBA00022679"/>
    </source>
</evidence>
<keyword evidence="4 5" id="KW-0808">Transferase</keyword>
<evidence type="ECO:0000313" key="9">
    <source>
        <dbReference type="Proteomes" id="UP001596045"/>
    </source>
</evidence>
<comment type="caution">
    <text evidence="8">The sequence shown here is derived from an EMBL/GenBank/DDBJ whole genome shotgun (WGS) entry which is preliminary data.</text>
</comment>
<dbReference type="RefSeq" id="WP_378998349.1">
    <property type="nucleotide sequence ID" value="NZ_JBHSMT010000026.1"/>
</dbReference>
<dbReference type="PANTHER" id="PTHR45753">
    <property type="entry name" value="ORNITHINE CARBAMOYLTRANSFERASE, MITOCHONDRIAL"/>
    <property type="match status" value="1"/>
</dbReference>
<gene>
    <name evidence="8" type="ORF">ACFPM8_14860</name>
</gene>
<dbReference type="InterPro" id="IPR006130">
    <property type="entry name" value="Asp/Orn_carbamoylTrfase"/>
</dbReference>
<dbReference type="InterPro" id="IPR006131">
    <property type="entry name" value="Asp_carbamoyltransf_Asp/Orn-bd"/>
</dbReference>
<comment type="function">
    <text evidence="1">Reversibly catalyzes the transfer of the carbamoyl group from carbamoyl phosphate (CP) to the N(epsilon) atom of ornithine (ORN) to produce L-citrulline.</text>
</comment>
<accession>A0ABW0ME11</accession>
<protein>
    <recommendedName>
        <fullName evidence="3">Ornithine carbamoyltransferase</fullName>
    </recommendedName>
</protein>
<dbReference type="PANTHER" id="PTHR45753:SF3">
    <property type="entry name" value="ORNITHINE TRANSCARBAMYLASE, MITOCHONDRIAL"/>
    <property type="match status" value="1"/>
</dbReference>
<dbReference type="InterPro" id="IPR002292">
    <property type="entry name" value="Orn/put_carbamltrans"/>
</dbReference>
<dbReference type="Pfam" id="PF02729">
    <property type="entry name" value="OTCace_N"/>
    <property type="match status" value="1"/>
</dbReference>
<organism evidence="8 9">
    <name type="scientific">Paraherbaspirillum soli</name>
    <dbReference type="NCBI Taxonomy" id="631222"/>
    <lineage>
        <taxon>Bacteria</taxon>
        <taxon>Pseudomonadati</taxon>
        <taxon>Pseudomonadota</taxon>
        <taxon>Betaproteobacteria</taxon>
        <taxon>Burkholderiales</taxon>
        <taxon>Oxalobacteraceae</taxon>
        <taxon>Paraherbaspirillum</taxon>
    </lineage>
</organism>
<dbReference type="Pfam" id="PF00185">
    <property type="entry name" value="OTCace"/>
    <property type="match status" value="1"/>
</dbReference>
<dbReference type="Gene3D" id="3.40.50.1370">
    <property type="entry name" value="Aspartate/ornithine carbamoyltransferase"/>
    <property type="match status" value="2"/>
</dbReference>
<dbReference type="PRINTS" id="PR00102">
    <property type="entry name" value="OTCASE"/>
</dbReference>
<evidence type="ECO:0000256" key="2">
    <source>
        <dbReference type="ARBA" id="ARBA00004975"/>
    </source>
</evidence>
<dbReference type="InterPro" id="IPR006132">
    <property type="entry name" value="Asp/Orn_carbamoyltranf_P-bd"/>
</dbReference>
<comment type="similarity">
    <text evidence="5">Belongs to the aspartate/ornithine carbamoyltransferase superfamily.</text>
</comment>
<keyword evidence="9" id="KW-1185">Reference proteome</keyword>
<feature type="domain" description="Aspartate/ornithine carbamoyltransferase Asp/Orn-binding" evidence="6">
    <location>
        <begin position="156"/>
        <end position="302"/>
    </location>
</feature>
<evidence type="ECO:0000259" key="6">
    <source>
        <dbReference type="Pfam" id="PF00185"/>
    </source>
</evidence>
<dbReference type="InterPro" id="IPR036901">
    <property type="entry name" value="Asp/Orn_carbamoylTrfase_sf"/>
</dbReference>
<proteinExistence type="inferred from homology"/>
<dbReference type="SUPFAM" id="SSF53671">
    <property type="entry name" value="Aspartate/ornithine carbamoyltransferase"/>
    <property type="match status" value="1"/>
</dbReference>
<evidence type="ECO:0000256" key="3">
    <source>
        <dbReference type="ARBA" id="ARBA00016634"/>
    </source>
</evidence>
<name>A0ABW0ME11_9BURK</name>
<sequence>MKRISQINAITDLDSTSVMSIIDDADALEQHILTKGSVAPFLRGKCLAMVFDETSLRTRSAFERAMFDLGGHAIHFSGKEARVGRNAEKTEHLEDFVNVIGRFNDALLTRIYDHALQARIAAICPVPFINGMCDQHHPTQALCDFLTIRRRLHELKGLKVAFIGDGTNVATSLAQTAALVGARFVIATPANWAPPSALVDDLEGYTWTADPHEAAKDADVIIGDVWIPMNKAHEAEQRRTTLLPYSITCELMALARPHAFFMHNLPANRGDEVTPEVIDGPQSAIYEEAVARLHIARALLLHLLHSNPRACIESLKS</sequence>
<reference evidence="9" key="1">
    <citation type="journal article" date="2019" name="Int. J. Syst. Evol. Microbiol.">
        <title>The Global Catalogue of Microorganisms (GCM) 10K type strain sequencing project: providing services to taxonomists for standard genome sequencing and annotation.</title>
        <authorList>
            <consortium name="The Broad Institute Genomics Platform"/>
            <consortium name="The Broad Institute Genome Sequencing Center for Infectious Disease"/>
            <person name="Wu L."/>
            <person name="Ma J."/>
        </authorList>
    </citation>
    <scope>NUCLEOTIDE SEQUENCE [LARGE SCALE GENOMIC DNA]</scope>
    <source>
        <strain evidence="9">JCM 17066</strain>
    </source>
</reference>
<comment type="pathway">
    <text evidence="2">Amino-acid biosynthesis; L-arginine biosynthesis; L-arginine from L-ornithine and carbamoyl phosphate: step 1/3.</text>
</comment>
<evidence type="ECO:0000313" key="8">
    <source>
        <dbReference type="EMBL" id="MFC5475238.1"/>
    </source>
</evidence>
<evidence type="ECO:0000256" key="5">
    <source>
        <dbReference type="RuleBase" id="RU003634"/>
    </source>
</evidence>